<protein>
    <recommendedName>
        <fullName evidence="1">2EXR domain-containing protein</fullName>
    </recommendedName>
</protein>
<name>A0A2J6SPC7_9HELO</name>
<dbReference type="EMBL" id="KZ613902">
    <property type="protein sequence ID" value="PMD52560.1"/>
    <property type="molecule type" value="Genomic_DNA"/>
</dbReference>
<sequence length="210" mass="24626">MIWEFSIEPDALEPRVVEARFAQDKRSNKHDFVSDIPPLLHTCRSARNFAFKVIKLLFSRKNDTHPMYFHPEIDSLFLREYTFDVGFHQSLALLRGSPDKDQIQRIMLSPNPLIDKFQIVDFPNLKSTEPRKWDAMDYEQISKFPLYFRIKWDGFNAKVGRTHFLSAIELICHGAMWTCNGQRFLGTVSREAVFLGISWKRPEEGEMARV</sequence>
<dbReference type="PANTHER" id="PTHR35910">
    <property type="entry name" value="2EXR DOMAIN-CONTAINING PROTEIN"/>
    <property type="match status" value="1"/>
</dbReference>
<accession>A0A2J6SPC7</accession>
<evidence type="ECO:0000259" key="1">
    <source>
        <dbReference type="Pfam" id="PF20150"/>
    </source>
</evidence>
<proteinExistence type="predicted"/>
<organism evidence="2 3">
    <name type="scientific">Hyaloscypha bicolor E</name>
    <dbReference type="NCBI Taxonomy" id="1095630"/>
    <lineage>
        <taxon>Eukaryota</taxon>
        <taxon>Fungi</taxon>
        <taxon>Dikarya</taxon>
        <taxon>Ascomycota</taxon>
        <taxon>Pezizomycotina</taxon>
        <taxon>Leotiomycetes</taxon>
        <taxon>Helotiales</taxon>
        <taxon>Hyaloscyphaceae</taxon>
        <taxon>Hyaloscypha</taxon>
        <taxon>Hyaloscypha bicolor</taxon>
    </lineage>
</organism>
<evidence type="ECO:0000313" key="2">
    <source>
        <dbReference type="EMBL" id="PMD52560.1"/>
    </source>
</evidence>
<dbReference type="InParanoid" id="A0A2J6SPC7"/>
<dbReference type="PANTHER" id="PTHR35910:SF6">
    <property type="entry name" value="2EXR DOMAIN-CONTAINING PROTEIN"/>
    <property type="match status" value="1"/>
</dbReference>
<reference evidence="2 3" key="1">
    <citation type="submission" date="2016-04" db="EMBL/GenBank/DDBJ databases">
        <title>A degradative enzymes factory behind the ericoid mycorrhizal symbiosis.</title>
        <authorList>
            <consortium name="DOE Joint Genome Institute"/>
            <person name="Martino E."/>
            <person name="Morin E."/>
            <person name="Grelet G."/>
            <person name="Kuo A."/>
            <person name="Kohler A."/>
            <person name="Daghino S."/>
            <person name="Barry K."/>
            <person name="Choi C."/>
            <person name="Cichocki N."/>
            <person name="Clum A."/>
            <person name="Copeland A."/>
            <person name="Hainaut M."/>
            <person name="Haridas S."/>
            <person name="Labutti K."/>
            <person name="Lindquist E."/>
            <person name="Lipzen A."/>
            <person name="Khouja H.-R."/>
            <person name="Murat C."/>
            <person name="Ohm R."/>
            <person name="Olson A."/>
            <person name="Spatafora J."/>
            <person name="Veneault-Fourrey C."/>
            <person name="Henrissat B."/>
            <person name="Grigoriev I."/>
            <person name="Martin F."/>
            <person name="Perotto S."/>
        </authorList>
    </citation>
    <scope>NUCLEOTIDE SEQUENCE [LARGE SCALE GENOMIC DNA]</scope>
    <source>
        <strain evidence="2 3">E</strain>
    </source>
</reference>
<dbReference type="AlphaFoldDB" id="A0A2J6SPC7"/>
<dbReference type="RefSeq" id="XP_024729464.1">
    <property type="nucleotide sequence ID" value="XM_024887451.1"/>
</dbReference>
<dbReference type="Pfam" id="PF20150">
    <property type="entry name" value="2EXR"/>
    <property type="match status" value="1"/>
</dbReference>
<feature type="domain" description="2EXR" evidence="1">
    <location>
        <begin position="1"/>
        <end position="76"/>
    </location>
</feature>
<evidence type="ECO:0000313" key="3">
    <source>
        <dbReference type="Proteomes" id="UP000235371"/>
    </source>
</evidence>
<dbReference type="GeneID" id="36595527"/>
<keyword evidence="3" id="KW-1185">Reference proteome</keyword>
<dbReference type="OrthoDB" id="3473305at2759"/>
<dbReference type="Proteomes" id="UP000235371">
    <property type="component" value="Unassembled WGS sequence"/>
</dbReference>
<dbReference type="InterPro" id="IPR045518">
    <property type="entry name" value="2EXR"/>
</dbReference>
<gene>
    <name evidence="2" type="ORF">K444DRAFT_668787</name>
</gene>